<dbReference type="SMART" id="SM00320">
    <property type="entry name" value="WD40"/>
    <property type="match status" value="2"/>
</dbReference>
<name>A0A5J6G5F6_STRKN</name>
<dbReference type="AlphaFoldDB" id="A0A5J6G5F6"/>
<gene>
    <name evidence="1" type="ORF">CP970_07710</name>
</gene>
<dbReference type="SUPFAM" id="SSF82171">
    <property type="entry name" value="DPP6 N-terminal domain-like"/>
    <property type="match status" value="1"/>
</dbReference>
<keyword evidence="2" id="KW-1185">Reference proteome</keyword>
<dbReference type="InterPro" id="IPR015943">
    <property type="entry name" value="WD40/YVTN_repeat-like_dom_sf"/>
</dbReference>
<proteinExistence type="predicted"/>
<dbReference type="PANTHER" id="PTHR19879">
    <property type="entry name" value="TRANSCRIPTION INITIATION FACTOR TFIID"/>
    <property type="match status" value="1"/>
</dbReference>
<dbReference type="RefSeq" id="WP_150493083.1">
    <property type="nucleotide sequence ID" value="NZ_CP023699.1"/>
</dbReference>
<dbReference type="PANTHER" id="PTHR19879:SF9">
    <property type="entry name" value="TRANSCRIPTION INITIATION FACTOR TFIID SUBUNIT 5"/>
    <property type="match status" value="1"/>
</dbReference>
<evidence type="ECO:0000313" key="1">
    <source>
        <dbReference type="EMBL" id="QEU90799.1"/>
    </source>
</evidence>
<dbReference type="EMBL" id="CP023699">
    <property type="protein sequence ID" value="QEU90799.1"/>
    <property type="molecule type" value="Genomic_DNA"/>
</dbReference>
<dbReference type="KEGG" id="ska:CP970_07710"/>
<dbReference type="Proteomes" id="UP000325529">
    <property type="component" value="Chromosome"/>
</dbReference>
<reference evidence="1 2" key="1">
    <citation type="submission" date="2017-09" db="EMBL/GenBank/DDBJ databases">
        <authorList>
            <person name="Lee N."/>
            <person name="Cho B.-K."/>
        </authorList>
    </citation>
    <scope>NUCLEOTIDE SEQUENCE [LARGE SCALE GENOMIC DNA]</scope>
    <source>
        <strain evidence="1 2">ATCC 12853</strain>
    </source>
</reference>
<dbReference type="Gene3D" id="2.130.10.10">
    <property type="entry name" value="YVTN repeat-like/Quinoprotein amine dehydrogenase"/>
    <property type="match status" value="2"/>
</dbReference>
<protein>
    <recommendedName>
        <fullName evidence="3">WD40 repeat domain-containing protein</fullName>
    </recommendedName>
</protein>
<organism evidence="1 2">
    <name type="scientific">Streptomyces kanamyceticus</name>
    <dbReference type="NCBI Taxonomy" id="1967"/>
    <lineage>
        <taxon>Bacteria</taxon>
        <taxon>Bacillati</taxon>
        <taxon>Actinomycetota</taxon>
        <taxon>Actinomycetes</taxon>
        <taxon>Kitasatosporales</taxon>
        <taxon>Streptomycetaceae</taxon>
        <taxon>Streptomyces</taxon>
    </lineage>
</organism>
<dbReference type="Pfam" id="PF00400">
    <property type="entry name" value="WD40"/>
    <property type="match status" value="2"/>
</dbReference>
<evidence type="ECO:0008006" key="3">
    <source>
        <dbReference type="Google" id="ProtNLM"/>
    </source>
</evidence>
<dbReference type="InterPro" id="IPR001680">
    <property type="entry name" value="WD40_rpt"/>
</dbReference>
<accession>A0A5J6G5F6</accession>
<sequence>MGAAVLAFSPDGRALATGSAGGVRLRDPATCVGTVELRSGDREERGTITYGALAFSGDGMFVASAFDVQDAPSRIRPWDVSGRRMVSDQKPEGSVTALALSPDGQHVVTGTTDGCWMRRTSGKGTSKTKTFLGDEATHAVAFSHDGKMLATAGTGGVRLWNTGTGHLTASFMDRAAGAVALSPDGRSTAGGIEDDGPP</sequence>
<evidence type="ECO:0000313" key="2">
    <source>
        <dbReference type="Proteomes" id="UP000325529"/>
    </source>
</evidence>